<feature type="compositionally biased region" description="Basic residues" evidence="1">
    <location>
        <begin position="15"/>
        <end position="31"/>
    </location>
</feature>
<feature type="non-terminal residue" evidence="2">
    <location>
        <position position="74"/>
    </location>
</feature>
<dbReference type="Proteomes" id="UP000257074">
    <property type="component" value="Unassembled WGS sequence"/>
</dbReference>
<feature type="region of interest" description="Disordered" evidence="1">
    <location>
        <begin position="1"/>
        <end position="74"/>
    </location>
</feature>
<reference evidence="2 3" key="1">
    <citation type="journal article" date="2017" name="Anaerobe">
        <title>Quantification, isolation and characterization of Bifidobacterium from the vaginal microbiomes of reproductive aged women.</title>
        <authorList>
            <person name="Freitas A.C."/>
            <person name="Hill J.E."/>
        </authorList>
    </citation>
    <scope>NUCLEOTIDE SEQUENCE [LARGE SCALE GENOMIC DNA]</scope>
    <source>
        <strain evidence="2 3">N6D05</strain>
    </source>
</reference>
<feature type="compositionally biased region" description="Basic residues" evidence="1">
    <location>
        <begin position="60"/>
        <end position="74"/>
    </location>
</feature>
<dbReference type="EMBL" id="NJNR01000109">
    <property type="protein sequence ID" value="RDX01982.1"/>
    <property type="molecule type" value="Genomic_DNA"/>
</dbReference>
<accession>A0A3D8TT31</accession>
<evidence type="ECO:0000313" key="2">
    <source>
        <dbReference type="EMBL" id="RDX01982.1"/>
    </source>
</evidence>
<protein>
    <submittedName>
        <fullName evidence="2">Uncharacterized protein</fullName>
    </submittedName>
</protein>
<organism evidence="2 3">
    <name type="scientific">Bifidobacterium longum</name>
    <dbReference type="NCBI Taxonomy" id="216816"/>
    <lineage>
        <taxon>Bacteria</taxon>
        <taxon>Bacillati</taxon>
        <taxon>Actinomycetota</taxon>
        <taxon>Actinomycetes</taxon>
        <taxon>Bifidobacteriales</taxon>
        <taxon>Bifidobacteriaceae</taxon>
        <taxon>Bifidobacterium</taxon>
    </lineage>
</organism>
<gene>
    <name evidence="2" type="ORF">CE169_11855</name>
</gene>
<name>A0A3D8TT31_BIFLN</name>
<evidence type="ECO:0000256" key="1">
    <source>
        <dbReference type="SAM" id="MobiDB-lite"/>
    </source>
</evidence>
<proteinExistence type="predicted"/>
<evidence type="ECO:0000313" key="3">
    <source>
        <dbReference type="Proteomes" id="UP000257074"/>
    </source>
</evidence>
<sequence length="74" mass="8790">MGRAHRHDRPERLHAQNRHHPGQRRRNRRPVRLRDPGHGGNIRHPPRPRTGGHEPAATHQHTHYVHGRPPHRRD</sequence>
<comment type="caution">
    <text evidence="2">The sequence shown here is derived from an EMBL/GenBank/DDBJ whole genome shotgun (WGS) entry which is preliminary data.</text>
</comment>
<dbReference type="AlphaFoldDB" id="A0A3D8TT31"/>